<keyword evidence="5" id="KW-1208">Phospholipid metabolism</keyword>
<organism evidence="8 9">
    <name type="scientific">Cotesia typhae</name>
    <dbReference type="NCBI Taxonomy" id="2053667"/>
    <lineage>
        <taxon>Eukaryota</taxon>
        <taxon>Metazoa</taxon>
        <taxon>Ecdysozoa</taxon>
        <taxon>Arthropoda</taxon>
        <taxon>Hexapoda</taxon>
        <taxon>Insecta</taxon>
        <taxon>Pterygota</taxon>
        <taxon>Neoptera</taxon>
        <taxon>Endopterygota</taxon>
        <taxon>Hymenoptera</taxon>
        <taxon>Apocrita</taxon>
        <taxon>Ichneumonoidea</taxon>
        <taxon>Braconidae</taxon>
        <taxon>Microgastrinae</taxon>
        <taxon>Cotesia</taxon>
    </lineage>
</organism>
<sequence length="274" mass="31165">MIGVSCSSVGLGLLIILVILCTVSGAARYRAKYVLYIFCSFLFATAPIPFMLLRPRDWRNALIPAWLITQFSRMIGCHFIFTGKENIVKDSGAVVLINHQSCLDVIVLGELWPVLERCTVIAKNAVLYLGSYGLASWLWGTIFIDRKNSNAQNKVNSTIEIIKKRRARVLFFPEGTRHSNNTLMPFKKGAFHVAIDSQIPIQPVVVSKYYYINHKLKRFDFGVNYISILPPISTEGKTKKDIPSLMEQAYQCMNEEFKKKTQEAIENFMVDKKQ</sequence>
<dbReference type="InterPro" id="IPR004552">
    <property type="entry name" value="AGP_acyltrans"/>
</dbReference>
<dbReference type="GO" id="GO:0005783">
    <property type="term" value="C:endoplasmic reticulum"/>
    <property type="evidence" value="ECO:0007669"/>
    <property type="project" value="TreeGrafter"/>
</dbReference>
<dbReference type="Pfam" id="PF01553">
    <property type="entry name" value="Acyltransferase"/>
    <property type="match status" value="1"/>
</dbReference>
<keyword evidence="5" id="KW-0443">Lipid metabolism</keyword>
<evidence type="ECO:0000256" key="2">
    <source>
        <dbReference type="ARBA" id="ARBA00008655"/>
    </source>
</evidence>
<comment type="pathway">
    <text evidence="1">Phospholipid metabolism; CDP-diacylglycerol biosynthesis; CDP-diacylglycerol from sn-glycerol 3-phosphate: step 2/3.</text>
</comment>
<dbReference type="Proteomes" id="UP000729913">
    <property type="component" value="Unassembled WGS sequence"/>
</dbReference>
<comment type="domain">
    <text evidence="5">The HXXXXD motif is essential for acyltransferase activity and may constitute the binding site for the phosphate moiety of the glycerol-3-phosphate.</text>
</comment>
<keyword evidence="3 5" id="KW-0808">Transferase</keyword>
<keyword evidence="6" id="KW-1133">Transmembrane helix</keyword>
<evidence type="ECO:0000256" key="3">
    <source>
        <dbReference type="ARBA" id="ARBA00022679"/>
    </source>
</evidence>
<feature type="transmembrane region" description="Helical" evidence="6">
    <location>
        <begin position="7"/>
        <end position="27"/>
    </location>
</feature>
<dbReference type="GO" id="GO:0006654">
    <property type="term" value="P:phosphatidic acid biosynthetic process"/>
    <property type="evidence" value="ECO:0007669"/>
    <property type="project" value="TreeGrafter"/>
</dbReference>
<dbReference type="PANTHER" id="PTHR10434">
    <property type="entry name" value="1-ACYL-SN-GLYCEROL-3-PHOSPHATE ACYLTRANSFERASE"/>
    <property type="match status" value="1"/>
</dbReference>
<evidence type="ECO:0000259" key="7">
    <source>
        <dbReference type="SMART" id="SM00563"/>
    </source>
</evidence>
<comment type="caution">
    <text evidence="8">The sequence shown here is derived from an EMBL/GenBank/DDBJ whole genome shotgun (WGS) entry which is preliminary data.</text>
</comment>
<comment type="catalytic activity">
    <reaction evidence="5">
        <text>a 1-acyl-sn-glycero-3-phosphate + an acyl-CoA = a 1,2-diacyl-sn-glycero-3-phosphate + CoA</text>
        <dbReference type="Rhea" id="RHEA:19709"/>
        <dbReference type="ChEBI" id="CHEBI:57287"/>
        <dbReference type="ChEBI" id="CHEBI:57970"/>
        <dbReference type="ChEBI" id="CHEBI:58342"/>
        <dbReference type="ChEBI" id="CHEBI:58608"/>
        <dbReference type="EC" id="2.3.1.51"/>
    </reaction>
</comment>
<keyword evidence="4 5" id="KW-0012">Acyltransferase</keyword>
<dbReference type="EMBL" id="JAAOIC020000067">
    <property type="protein sequence ID" value="KAG8034359.1"/>
    <property type="molecule type" value="Genomic_DNA"/>
</dbReference>
<evidence type="ECO:0000256" key="4">
    <source>
        <dbReference type="ARBA" id="ARBA00023315"/>
    </source>
</evidence>
<dbReference type="NCBIfam" id="TIGR00530">
    <property type="entry name" value="AGP_acyltrn"/>
    <property type="match status" value="1"/>
</dbReference>
<evidence type="ECO:0000313" key="9">
    <source>
        <dbReference type="Proteomes" id="UP000729913"/>
    </source>
</evidence>
<evidence type="ECO:0000256" key="5">
    <source>
        <dbReference type="RuleBase" id="RU361267"/>
    </source>
</evidence>
<evidence type="ECO:0000256" key="1">
    <source>
        <dbReference type="ARBA" id="ARBA00004728"/>
    </source>
</evidence>
<dbReference type="InterPro" id="IPR002123">
    <property type="entry name" value="Plipid/glycerol_acylTrfase"/>
</dbReference>
<reference evidence="8" key="1">
    <citation type="submission" date="2020-03" db="EMBL/GenBank/DDBJ databases">
        <authorList>
            <person name="Chebbi M.A."/>
            <person name="Drezen J.M."/>
        </authorList>
    </citation>
    <scope>NUCLEOTIDE SEQUENCE</scope>
    <source>
        <tissue evidence="8">Whole body</tissue>
    </source>
</reference>
<feature type="domain" description="Phospholipid/glycerol acyltransferase" evidence="7">
    <location>
        <begin position="93"/>
        <end position="209"/>
    </location>
</feature>
<keyword evidence="6" id="KW-0472">Membrane</keyword>
<name>A0A8J5R8T9_9HYME</name>
<dbReference type="GO" id="GO:0016020">
    <property type="term" value="C:membrane"/>
    <property type="evidence" value="ECO:0007669"/>
    <property type="project" value="InterPro"/>
</dbReference>
<reference evidence="8" key="2">
    <citation type="submission" date="2021-04" db="EMBL/GenBank/DDBJ databases">
        <title>Genome-wide patterns of bracovirus chromosomal integration into multiple host tissues during parasitism.</title>
        <authorList>
            <person name="Chebbi M.A.C."/>
        </authorList>
    </citation>
    <scope>NUCLEOTIDE SEQUENCE</scope>
    <source>
        <tissue evidence="8">Whole body</tissue>
    </source>
</reference>
<gene>
    <name evidence="8" type="ORF">G9C98_007435</name>
</gene>
<evidence type="ECO:0000256" key="6">
    <source>
        <dbReference type="SAM" id="Phobius"/>
    </source>
</evidence>
<keyword evidence="9" id="KW-1185">Reference proteome</keyword>
<protein>
    <recommendedName>
        <fullName evidence="5">1-acyl-sn-glycerol-3-phosphate acyltransferase</fullName>
        <ecNumber evidence="5">2.3.1.51</ecNumber>
    </recommendedName>
</protein>
<dbReference type="SMART" id="SM00563">
    <property type="entry name" value="PlsC"/>
    <property type="match status" value="1"/>
</dbReference>
<comment type="similarity">
    <text evidence="2 5">Belongs to the 1-acyl-sn-glycerol-3-phosphate acyltransferase family.</text>
</comment>
<dbReference type="GO" id="GO:0003841">
    <property type="term" value="F:1-acylglycerol-3-phosphate O-acyltransferase activity"/>
    <property type="evidence" value="ECO:0007669"/>
    <property type="project" value="UniProtKB-UniRule"/>
</dbReference>
<dbReference type="OrthoDB" id="202234at2759"/>
<proteinExistence type="inferred from homology"/>
<dbReference type="AlphaFoldDB" id="A0A8J5R8T9"/>
<dbReference type="PANTHER" id="PTHR10434:SF11">
    <property type="entry name" value="1-ACYL-SN-GLYCEROL-3-PHOSPHATE ACYLTRANSFERASE"/>
    <property type="match status" value="1"/>
</dbReference>
<evidence type="ECO:0000313" key="8">
    <source>
        <dbReference type="EMBL" id="KAG8034359.1"/>
    </source>
</evidence>
<feature type="transmembrane region" description="Helical" evidence="6">
    <location>
        <begin position="33"/>
        <end position="53"/>
    </location>
</feature>
<keyword evidence="5" id="KW-0444">Lipid biosynthesis</keyword>
<keyword evidence="6" id="KW-0812">Transmembrane</keyword>
<keyword evidence="5" id="KW-0594">Phospholipid biosynthesis</keyword>
<dbReference type="EC" id="2.3.1.51" evidence="5"/>
<accession>A0A8J5R8T9</accession>
<dbReference type="CDD" id="cd07989">
    <property type="entry name" value="LPLAT_AGPAT-like"/>
    <property type="match status" value="1"/>
</dbReference>